<dbReference type="Proteomes" id="UP000249464">
    <property type="component" value="Unassembled WGS sequence"/>
</dbReference>
<accession>A0A2X0NYE4</accession>
<reference evidence="1 2" key="1">
    <citation type="submission" date="2016-11" db="EMBL/GenBank/DDBJ databases">
        <authorList>
            <person name="Jaros S."/>
            <person name="Januszkiewicz K."/>
            <person name="Wedrychowicz H."/>
        </authorList>
    </citation>
    <scope>NUCLEOTIDE SEQUENCE [LARGE SCALE GENOMIC DNA]</scope>
</reference>
<dbReference type="AlphaFoldDB" id="A0A2X0NYE4"/>
<proteinExistence type="predicted"/>
<gene>
    <name evidence="1" type="primary">BQ5605_C017g08482</name>
    <name evidence="1" type="ORF">BQ5605_C017G08482</name>
</gene>
<keyword evidence="2" id="KW-1185">Reference proteome</keyword>
<name>A0A2X0NYE4_9BASI</name>
<evidence type="ECO:0000313" key="2">
    <source>
        <dbReference type="Proteomes" id="UP000249464"/>
    </source>
</evidence>
<evidence type="ECO:0000313" key="1">
    <source>
        <dbReference type="EMBL" id="SGY20134.1"/>
    </source>
</evidence>
<dbReference type="EMBL" id="FQNC01000017">
    <property type="protein sequence ID" value="SGY20134.1"/>
    <property type="molecule type" value="Genomic_DNA"/>
</dbReference>
<protein>
    <submittedName>
        <fullName evidence="1">BQ5605_C017g08482 protein</fullName>
    </submittedName>
</protein>
<sequence length="271" mass="30227">MRLNVPFSPLARFELRGVQDGATQYVAPQGPPPPPPPPRPRILDAAPQWWSPEPDVMDLTAPKFRTLAPRRQVTSGNRSALYPSQFNFVPTIDDTKFETLLLQHPDRALVRSFVHGFRSEGLEPEHDGSVASWDDSATLTFPRSEDHRSFIQTTIDDEVAKGWLSPGTAFPIPGATYSSVFVVESANHRMRVVADHTRSGPNDGISRAACPTVYDSIIDFIRLLRWHRVATSLLSANSVLWKLDVSSAFKVLVMSKDWQVDSIARAQCEPK</sequence>
<organism evidence="1 2">
    <name type="scientific">Microbotryum silenes-dioicae</name>
    <dbReference type="NCBI Taxonomy" id="796604"/>
    <lineage>
        <taxon>Eukaryota</taxon>
        <taxon>Fungi</taxon>
        <taxon>Dikarya</taxon>
        <taxon>Basidiomycota</taxon>
        <taxon>Pucciniomycotina</taxon>
        <taxon>Microbotryomycetes</taxon>
        <taxon>Microbotryales</taxon>
        <taxon>Microbotryaceae</taxon>
        <taxon>Microbotryum</taxon>
    </lineage>
</organism>